<gene>
    <name evidence="4" type="ORF">GQ55_1G444700</name>
</gene>
<dbReference type="OrthoDB" id="711200at2759"/>
<dbReference type="Gramene" id="PUZ78340">
    <property type="protein sequence ID" value="PUZ78340"/>
    <property type="gene ID" value="GQ55_1G444700"/>
</dbReference>
<proteinExistence type="predicted"/>
<evidence type="ECO:0000259" key="3">
    <source>
        <dbReference type="PROSITE" id="PS50158"/>
    </source>
</evidence>
<keyword evidence="1" id="KW-0479">Metal-binding</keyword>
<accession>A0A2T7FE33</accession>
<dbReference type="InterPro" id="IPR001878">
    <property type="entry name" value="Znf_CCHC"/>
</dbReference>
<dbReference type="EMBL" id="CM009749">
    <property type="protein sequence ID" value="PUZ78340.1"/>
    <property type="molecule type" value="Genomic_DNA"/>
</dbReference>
<sequence length="145" mass="17012">MTEYMTKKAASAQLHHVRQYGTQELKFEVAPKDRARCGMRRQTPVKEKETIASTWQYEIYGFRMVGSFTETANPVIYIPDPRSARVKRGRRQTCRIRNDMDESELRPRIQRCSACNQSGHTYKRCPNNSPYTDSEAYRRQVKPKC</sequence>
<keyword evidence="1" id="KW-0862">Zinc</keyword>
<name>A0A2T7FE33_9POAL</name>
<organism evidence="4 5">
    <name type="scientific">Panicum hallii var. hallii</name>
    <dbReference type="NCBI Taxonomy" id="1504633"/>
    <lineage>
        <taxon>Eukaryota</taxon>
        <taxon>Viridiplantae</taxon>
        <taxon>Streptophyta</taxon>
        <taxon>Embryophyta</taxon>
        <taxon>Tracheophyta</taxon>
        <taxon>Spermatophyta</taxon>
        <taxon>Magnoliopsida</taxon>
        <taxon>Liliopsida</taxon>
        <taxon>Poales</taxon>
        <taxon>Poaceae</taxon>
        <taxon>PACMAD clade</taxon>
        <taxon>Panicoideae</taxon>
        <taxon>Panicodae</taxon>
        <taxon>Paniceae</taxon>
        <taxon>Panicinae</taxon>
        <taxon>Panicum</taxon>
        <taxon>Panicum sect. Panicum</taxon>
    </lineage>
</organism>
<protein>
    <recommendedName>
        <fullName evidence="3">CCHC-type domain-containing protein</fullName>
    </recommendedName>
</protein>
<dbReference type="Proteomes" id="UP000244336">
    <property type="component" value="Chromosome 1"/>
</dbReference>
<evidence type="ECO:0000313" key="4">
    <source>
        <dbReference type="EMBL" id="PUZ78340.1"/>
    </source>
</evidence>
<dbReference type="PROSITE" id="PS50158">
    <property type="entry name" value="ZF_CCHC"/>
    <property type="match status" value="1"/>
</dbReference>
<keyword evidence="1" id="KW-0863">Zinc-finger</keyword>
<evidence type="ECO:0000256" key="1">
    <source>
        <dbReference type="PROSITE-ProRule" id="PRU00047"/>
    </source>
</evidence>
<feature type="region of interest" description="Disordered" evidence="2">
    <location>
        <begin position="123"/>
        <end position="145"/>
    </location>
</feature>
<keyword evidence="5" id="KW-1185">Reference proteome</keyword>
<feature type="domain" description="CCHC-type" evidence="3">
    <location>
        <begin position="111"/>
        <end position="127"/>
    </location>
</feature>
<feature type="compositionally biased region" description="Polar residues" evidence="2">
    <location>
        <begin position="123"/>
        <end position="132"/>
    </location>
</feature>
<dbReference type="GO" id="GO:0003676">
    <property type="term" value="F:nucleic acid binding"/>
    <property type="evidence" value="ECO:0007669"/>
    <property type="project" value="InterPro"/>
</dbReference>
<evidence type="ECO:0000256" key="2">
    <source>
        <dbReference type="SAM" id="MobiDB-lite"/>
    </source>
</evidence>
<dbReference type="AlphaFoldDB" id="A0A2T7FE33"/>
<evidence type="ECO:0000313" key="5">
    <source>
        <dbReference type="Proteomes" id="UP000244336"/>
    </source>
</evidence>
<reference evidence="4 5" key="1">
    <citation type="submission" date="2018-04" db="EMBL/GenBank/DDBJ databases">
        <title>WGS assembly of Panicum hallii var. hallii HAL2.</title>
        <authorList>
            <person name="Lovell J."/>
            <person name="Jenkins J."/>
            <person name="Lowry D."/>
            <person name="Mamidi S."/>
            <person name="Sreedasyam A."/>
            <person name="Weng X."/>
            <person name="Barry K."/>
            <person name="Bonette J."/>
            <person name="Campitelli B."/>
            <person name="Daum C."/>
            <person name="Gordon S."/>
            <person name="Gould B."/>
            <person name="Lipzen A."/>
            <person name="MacQueen A."/>
            <person name="Palacio-Mejia J."/>
            <person name="Plott C."/>
            <person name="Shakirov E."/>
            <person name="Shu S."/>
            <person name="Yoshinaga Y."/>
            <person name="Zane M."/>
            <person name="Rokhsar D."/>
            <person name="Grimwood J."/>
            <person name="Schmutz J."/>
            <person name="Juenger T."/>
        </authorList>
    </citation>
    <scope>NUCLEOTIDE SEQUENCE [LARGE SCALE GENOMIC DNA]</scope>
    <source>
        <strain evidence="5">cv. HAL2</strain>
    </source>
</reference>
<dbReference type="GO" id="GO:0008270">
    <property type="term" value="F:zinc ion binding"/>
    <property type="evidence" value="ECO:0007669"/>
    <property type="project" value="UniProtKB-KW"/>
</dbReference>